<evidence type="ECO:0000313" key="2">
    <source>
        <dbReference type="Proteomes" id="UP000021210"/>
    </source>
</evidence>
<dbReference type="Proteomes" id="UP000021210">
    <property type="component" value="Unassembled WGS sequence"/>
</dbReference>
<keyword evidence="1" id="KW-0032">Aminotransferase</keyword>
<dbReference type="AlphaFoldDB" id="A0A829QGK0"/>
<evidence type="ECO:0000313" key="1">
    <source>
        <dbReference type="EMBL" id="EUA62322.1"/>
    </source>
</evidence>
<dbReference type="GO" id="GO:0008483">
    <property type="term" value="F:transaminase activity"/>
    <property type="evidence" value="ECO:0007669"/>
    <property type="project" value="UniProtKB-KW"/>
</dbReference>
<dbReference type="EMBL" id="JAOH01000002">
    <property type="protein sequence ID" value="EUA62322.1"/>
    <property type="molecule type" value="Genomic_DNA"/>
</dbReference>
<gene>
    <name evidence="1" type="ORF">I542_2469</name>
</gene>
<reference evidence="1 2" key="1">
    <citation type="submission" date="2013-12" db="EMBL/GenBank/DDBJ databases">
        <authorList>
            <person name="Zelazny A."/>
            <person name="Olivier K."/>
            <person name="Holland S."/>
            <person name="Lenaerts A."/>
            <person name="Ordway D."/>
            <person name="DeGroote M.A."/>
            <person name="Parker T."/>
            <person name="Sizemore C."/>
            <person name="Tallon L.J."/>
            <person name="Sadzewicz L.K."/>
            <person name="Sengamalay N."/>
            <person name="Fraser C.M."/>
            <person name="Hine E."/>
            <person name="Shefchek K.A."/>
            <person name="Das S.P."/>
            <person name="Tettelin H."/>
        </authorList>
    </citation>
    <scope>NUCLEOTIDE SEQUENCE [LARGE SCALE GENOMIC DNA]</scope>
    <source>
        <strain evidence="1 2">1948</strain>
    </source>
</reference>
<dbReference type="SUPFAM" id="SSF53383">
    <property type="entry name" value="PLP-dependent transferases"/>
    <property type="match status" value="1"/>
</dbReference>
<sequence length="62" mass="6886">MCAFSLPTAEERDHLVQRLWADERVILLPSGENSVRFRPPLIVSAEEIDAAVAAVSRVLALR</sequence>
<dbReference type="Gene3D" id="3.90.1150.10">
    <property type="entry name" value="Aspartate Aminotransferase, domain 1"/>
    <property type="match status" value="1"/>
</dbReference>
<comment type="caution">
    <text evidence="1">The sequence shown here is derived from an EMBL/GenBank/DDBJ whole genome shotgun (WGS) entry which is preliminary data.</text>
</comment>
<name>A0A829QGK0_9MYCO</name>
<dbReference type="InterPro" id="IPR015422">
    <property type="entry name" value="PyrdxlP-dep_Trfase_small"/>
</dbReference>
<keyword evidence="1" id="KW-0808">Transferase</keyword>
<proteinExistence type="predicted"/>
<organism evidence="1 2">
    <name type="scientific">Mycobacteroides abscessus 1948</name>
    <dbReference type="NCBI Taxonomy" id="1299323"/>
    <lineage>
        <taxon>Bacteria</taxon>
        <taxon>Bacillati</taxon>
        <taxon>Actinomycetota</taxon>
        <taxon>Actinomycetes</taxon>
        <taxon>Mycobacteriales</taxon>
        <taxon>Mycobacteriaceae</taxon>
        <taxon>Mycobacteroides</taxon>
        <taxon>Mycobacteroides abscessus</taxon>
    </lineage>
</organism>
<protein>
    <submittedName>
        <fullName evidence="1">Putative L-lysine-epsilon aminotransferase domain protein</fullName>
    </submittedName>
</protein>
<dbReference type="InterPro" id="IPR015424">
    <property type="entry name" value="PyrdxlP-dep_Trfase"/>
</dbReference>
<accession>A0A829QGK0</accession>